<keyword evidence="1" id="KW-0812">Transmembrane</keyword>
<reference evidence="2" key="1">
    <citation type="submission" date="2021-05" db="EMBL/GenBank/DDBJ databases">
        <authorList>
            <person name="Pietrasiak N."/>
            <person name="Ward R."/>
            <person name="Stajich J.E."/>
            <person name="Kurbessoian T."/>
        </authorList>
    </citation>
    <scope>NUCLEOTIDE SEQUENCE</scope>
    <source>
        <strain evidence="2">CPER-KK1</strain>
    </source>
</reference>
<dbReference type="Proteomes" id="UP000753908">
    <property type="component" value="Unassembled WGS sequence"/>
</dbReference>
<name>A0A951PU11_9CYAN</name>
<dbReference type="EMBL" id="JAHHIF010000096">
    <property type="protein sequence ID" value="MBW4549394.1"/>
    <property type="molecule type" value="Genomic_DNA"/>
</dbReference>
<dbReference type="AlphaFoldDB" id="A0A951PU11"/>
<feature type="transmembrane region" description="Helical" evidence="1">
    <location>
        <begin position="141"/>
        <end position="160"/>
    </location>
</feature>
<keyword evidence="1" id="KW-1133">Transmembrane helix</keyword>
<gene>
    <name evidence="2" type="ORF">KME25_34065</name>
</gene>
<feature type="transmembrane region" description="Helical" evidence="1">
    <location>
        <begin position="38"/>
        <end position="56"/>
    </location>
</feature>
<reference evidence="2" key="2">
    <citation type="journal article" date="2022" name="Microbiol. Resour. Announc.">
        <title>Metagenome Sequencing to Explore Phylogenomics of Terrestrial Cyanobacteria.</title>
        <authorList>
            <person name="Ward R.D."/>
            <person name="Stajich J.E."/>
            <person name="Johansen J.R."/>
            <person name="Huntemann M."/>
            <person name="Clum A."/>
            <person name="Foster B."/>
            <person name="Foster B."/>
            <person name="Roux S."/>
            <person name="Palaniappan K."/>
            <person name="Varghese N."/>
            <person name="Mukherjee S."/>
            <person name="Reddy T.B.K."/>
            <person name="Daum C."/>
            <person name="Copeland A."/>
            <person name="Chen I.A."/>
            <person name="Ivanova N.N."/>
            <person name="Kyrpides N.C."/>
            <person name="Shapiro N."/>
            <person name="Eloe-Fadrosh E.A."/>
            <person name="Pietrasiak N."/>
        </authorList>
    </citation>
    <scope>NUCLEOTIDE SEQUENCE</scope>
    <source>
        <strain evidence="2">CPER-KK1</strain>
    </source>
</reference>
<proteinExistence type="predicted"/>
<evidence type="ECO:0000256" key="1">
    <source>
        <dbReference type="SAM" id="Phobius"/>
    </source>
</evidence>
<accession>A0A951PU11</accession>
<keyword evidence="1" id="KW-0472">Membrane</keyword>
<comment type="caution">
    <text evidence="2">The sequence shown here is derived from an EMBL/GenBank/DDBJ whole genome shotgun (WGS) entry which is preliminary data.</text>
</comment>
<evidence type="ECO:0000313" key="3">
    <source>
        <dbReference type="Proteomes" id="UP000753908"/>
    </source>
</evidence>
<sequence length="221" mass="25349">MFLATDVIFILLHILYLPTDFVSNPYLSIEKDQGYAELFQYIKEYWIALLLSLLAWKNRSYLYLSWSILFCYLLLDDAISIHERIGSKISHRLAFSPAFNLRAVDFGELIVSACVGLFFLICIATAYRFSDRSSKKNSRYLTIFLLALALFGIVVDMLHIALQSPYWKPSLALIEDAGEMIVMSFIAWFVFNISEGSSRTISLTEKRQQTEDNHSVAIISK</sequence>
<feature type="transmembrane region" description="Helical" evidence="1">
    <location>
        <begin position="63"/>
        <end position="81"/>
    </location>
</feature>
<organism evidence="2 3">
    <name type="scientific">Symplocastrum torsivum CPER-KK1</name>
    <dbReference type="NCBI Taxonomy" id="450513"/>
    <lineage>
        <taxon>Bacteria</taxon>
        <taxon>Bacillati</taxon>
        <taxon>Cyanobacteriota</taxon>
        <taxon>Cyanophyceae</taxon>
        <taxon>Oscillatoriophycideae</taxon>
        <taxon>Oscillatoriales</taxon>
        <taxon>Microcoleaceae</taxon>
        <taxon>Symplocastrum</taxon>
    </lineage>
</organism>
<evidence type="ECO:0000313" key="2">
    <source>
        <dbReference type="EMBL" id="MBW4549394.1"/>
    </source>
</evidence>
<feature type="transmembrane region" description="Helical" evidence="1">
    <location>
        <begin position="109"/>
        <end position="129"/>
    </location>
</feature>
<feature type="transmembrane region" description="Helical" evidence="1">
    <location>
        <begin position="180"/>
        <end position="198"/>
    </location>
</feature>
<feature type="transmembrane region" description="Helical" evidence="1">
    <location>
        <begin position="7"/>
        <end position="26"/>
    </location>
</feature>
<protein>
    <submittedName>
        <fullName evidence="2">Uncharacterized protein</fullName>
    </submittedName>
</protein>